<dbReference type="InterPro" id="IPR043128">
    <property type="entry name" value="Rev_trsase/Diguanyl_cyclase"/>
</dbReference>
<dbReference type="HOGENOM" id="CLU_699729_0_0_7"/>
<evidence type="ECO:0000256" key="2">
    <source>
        <dbReference type="ARBA" id="ARBA00034247"/>
    </source>
</evidence>
<dbReference type="FunFam" id="3.30.70.270:FF:000001">
    <property type="entry name" value="Diguanylate cyclase domain protein"/>
    <property type="match status" value="1"/>
</dbReference>
<dbReference type="InterPro" id="IPR000160">
    <property type="entry name" value="GGDEF_dom"/>
</dbReference>
<dbReference type="GO" id="GO:0043709">
    <property type="term" value="P:cell adhesion involved in single-species biofilm formation"/>
    <property type="evidence" value="ECO:0007669"/>
    <property type="project" value="TreeGrafter"/>
</dbReference>
<keyword evidence="6" id="KW-1185">Reference proteome</keyword>
<dbReference type="Gene3D" id="3.30.70.270">
    <property type="match status" value="1"/>
</dbReference>
<dbReference type="InterPro" id="IPR009875">
    <property type="entry name" value="PilZ_domain"/>
</dbReference>
<dbReference type="SUPFAM" id="SSF141371">
    <property type="entry name" value="PilZ domain-like"/>
    <property type="match status" value="1"/>
</dbReference>
<dbReference type="GO" id="GO:0035438">
    <property type="term" value="F:cyclic-di-GMP binding"/>
    <property type="evidence" value="ECO:0007669"/>
    <property type="project" value="InterPro"/>
</dbReference>
<dbReference type="Proteomes" id="UP000035036">
    <property type="component" value="Chromosome"/>
</dbReference>
<organism evidence="5 6">
    <name type="scientific">Geoalkalibacter subterraneus</name>
    <dbReference type="NCBI Taxonomy" id="483547"/>
    <lineage>
        <taxon>Bacteria</taxon>
        <taxon>Pseudomonadati</taxon>
        <taxon>Thermodesulfobacteriota</taxon>
        <taxon>Desulfuromonadia</taxon>
        <taxon>Desulfuromonadales</taxon>
        <taxon>Geoalkalibacteraceae</taxon>
        <taxon>Geoalkalibacter</taxon>
    </lineage>
</organism>
<evidence type="ECO:0000313" key="6">
    <source>
        <dbReference type="Proteomes" id="UP000035036"/>
    </source>
</evidence>
<dbReference type="NCBIfam" id="TIGR00254">
    <property type="entry name" value="GGDEF"/>
    <property type="match status" value="1"/>
</dbReference>
<dbReference type="Pfam" id="PF07238">
    <property type="entry name" value="PilZ"/>
    <property type="match status" value="1"/>
</dbReference>
<dbReference type="GO" id="GO:0052621">
    <property type="term" value="F:diguanylate cyclase activity"/>
    <property type="evidence" value="ECO:0007669"/>
    <property type="project" value="UniProtKB-EC"/>
</dbReference>
<evidence type="ECO:0000259" key="4">
    <source>
        <dbReference type="PROSITE" id="PS50887"/>
    </source>
</evidence>
<comment type="catalytic activity">
    <reaction evidence="2">
        <text>2 GTP = 3',3'-c-di-GMP + 2 diphosphate</text>
        <dbReference type="Rhea" id="RHEA:24898"/>
        <dbReference type="ChEBI" id="CHEBI:33019"/>
        <dbReference type="ChEBI" id="CHEBI:37565"/>
        <dbReference type="ChEBI" id="CHEBI:58805"/>
        <dbReference type="EC" id="2.7.7.65"/>
    </reaction>
</comment>
<accession>A0A0B5FT92</accession>
<dbReference type="SUPFAM" id="SSF55073">
    <property type="entry name" value="Nucleotide cyclase"/>
    <property type="match status" value="1"/>
</dbReference>
<evidence type="ECO:0000256" key="1">
    <source>
        <dbReference type="ARBA" id="ARBA00012528"/>
    </source>
</evidence>
<name>A0A0B5FT92_9BACT</name>
<dbReference type="PANTHER" id="PTHR45138">
    <property type="entry name" value="REGULATORY COMPONENTS OF SENSORY TRANSDUCTION SYSTEM"/>
    <property type="match status" value="1"/>
</dbReference>
<evidence type="ECO:0000313" key="5">
    <source>
        <dbReference type="EMBL" id="AJF07390.1"/>
    </source>
</evidence>
<evidence type="ECO:0000256" key="3">
    <source>
        <dbReference type="SAM" id="MobiDB-lite"/>
    </source>
</evidence>
<dbReference type="Pfam" id="PF00990">
    <property type="entry name" value="GGDEF"/>
    <property type="match status" value="1"/>
</dbReference>
<dbReference type="EC" id="2.7.7.65" evidence="1"/>
<dbReference type="PROSITE" id="PS50887">
    <property type="entry name" value="GGDEF"/>
    <property type="match status" value="1"/>
</dbReference>
<feature type="region of interest" description="Disordered" evidence="3">
    <location>
        <begin position="373"/>
        <end position="394"/>
    </location>
</feature>
<dbReference type="GO" id="GO:1902201">
    <property type="term" value="P:negative regulation of bacterial-type flagellum-dependent cell motility"/>
    <property type="evidence" value="ECO:0007669"/>
    <property type="project" value="TreeGrafter"/>
</dbReference>
<dbReference type="OrthoDB" id="9805474at2"/>
<dbReference type="EMBL" id="CP010311">
    <property type="protein sequence ID" value="AJF07390.1"/>
    <property type="molecule type" value="Genomic_DNA"/>
</dbReference>
<dbReference type="CDD" id="cd01949">
    <property type="entry name" value="GGDEF"/>
    <property type="match status" value="1"/>
</dbReference>
<feature type="domain" description="GGDEF" evidence="4">
    <location>
        <begin position="139"/>
        <end position="273"/>
    </location>
</feature>
<dbReference type="STRING" id="483547.GSUB_13590"/>
<dbReference type="InterPro" id="IPR029787">
    <property type="entry name" value="Nucleotide_cyclase"/>
</dbReference>
<proteinExistence type="predicted"/>
<dbReference type="AlphaFoldDB" id="A0A0B5FT92"/>
<dbReference type="InterPro" id="IPR050469">
    <property type="entry name" value="Diguanylate_Cyclase"/>
</dbReference>
<dbReference type="SMART" id="SM00267">
    <property type="entry name" value="GGDEF"/>
    <property type="match status" value="1"/>
</dbReference>
<protein>
    <recommendedName>
        <fullName evidence="1">diguanylate cyclase</fullName>
        <ecNumber evidence="1">2.7.7.65</ecNumber>
    </recommendedName>
</protein>
<dbReference type="GO" id="GO:0005886">
    <property type="term" value="C:plasma membrane"/>
    <property type="evidence" value="ECO:0007669"/>
    <property type="project" value="TreeGrafter"/>
</dbReference>
<dbReference type="PANTHER" id="PTHR45138:SF9">
    <property type="entry name" value="DIGUANYLATE CYCLASE DGCM-RELATED"/>
    <property type="match status" value="1"/>
</dbReference>
<dbReference type="RefSeq" id="WP_040201286.1">
    <property type="nucleotide sequence ID" value="NZ_CP010311.1"/>
</dbReference>
<reference evidence="5 6" key="1">
    <citation type="journal article" date="2015" name="Genome Announc.">
        <title>Genomes of Geoalkalibacter ferrihydriticus Z-0531T and Geoalkalibacter subterraneus Red1T, Two Haloalkaliphilic Metal-Reducing Deltaproteobacteria.</title>
        <authorList>
            <person name="Badalamenti J.P."/>
            <person name="Krajmalnik-Brown R."/>
            <person name="Torres C.I."/>
            <person name="Bond D.R."/>
        </authorList>
    </citation>
    <scope>NUCLEOTIDE SEQUENCE [LARGE SCALE GENOMIC DNA]</scope>
    <source>
        <strain evidence="5 6">Red1</strain>
    </source>
</reference>
<sequence length="394" mass="44990">MHNEIASLFRDTGHDDRALVTGIEQLADRRGPDIYSQALRILAGLDLPPADAEKHWEAMLNHCRKFFPSKNECHLRAALVDYFHREARILRDPRILEAHDLEEVRRASITDGLTGLYHQGYFKARLEHQFNWKKRGPRDRFAIVLLDLDHFKQYNDHCGHLAGDDALRRVAEIIRLNIRDYDVAARYGGEEFALLLFRVAPRQALLIAERIREMMEKTVFIGQELMESGNLTISAGVATYPEDAQSPRELLTQADQRLYQAKQRRNRVVPSESDRRRVDRRRVRSIVEVVPCDGGNDQSSPGVTTDLSRQGLSVDCGVSFQPGSTVQVRFRKPFWNREAATEATVRRIRRDEESGIVHLGLEFRELGDTIDALTGSRAQDRRDEGMKTTGPSPA</sequence>
<dbReference type="Gene3D" id="2.40.10.220">
    <property type="entry name" value="predicted glycosyltransferase like domains"/>
    <property type="match status" value="1"/>
</dbReference>
<dbReference type="KEGG" id="gsb:GSUB_13590"/>
<gene>
    <name evidence="5" type="ORF">GSUB_13590</name>
</gene>